<keyword evidence="4" id="KW-0548">Nucleotidyltransferase</keyword>
<dbReference type="InterPro" id="IPR054722">
    <property type="entry name" value="PolX-like_BBD"/>
</dbReference>
<dbReference type="Pfam" id="PF22936">
    <property type="entry name" value="Pol_BBD"/>
    <property type="match status" value="1"/>
</dbReference>
<keyword evidence="4" id="KW-0808">Transferase</keyword>
<feature type="compositionally biased region" description="Basic residues" evidence="2">
    <location>
        <begin position="40"/>
        <end position="55"/>
    </location>
</feature>
<protein>
    <submittedName>
        <fullName evidence="4">Putative RNA-directed DNA polymerase</fullName>
        <ecNumber evidence="4">2.7.7.49</ecNumber>
    </submittedName>
</protein>
<keyword evidence="1" id="KW-0863">Zinc-finger</keyword>
<evidence type="ECO:0000313" key="5">
    <source>
        <dbReference type="Proteomes" id="UP000238479"/>
    </source>
</evidence>
<dbReference type="PANTHER" id="PTHR47592:SF27">
    <property type="entry name" value="OS08G0421700 PROTEIN"/>
    <property type="match status" value="1"/>
</dbReference>
<evidence type="ECO:0000259" key="3">
    <source>
        <dbReference type="PROSITE" id="PS50158"/>
    </source>
</evidence>
<dbReference type="InterPro" id="IPR001878">
    <property type="entry name" value="Znf_CCHC"/>
</dbReference>
<proteinExistence type="predicted"/>
<dbReference type="Proteomes" id="UP000238479">
    <property type="component" value="Chromosome 5"/>
</dbReference>
<dbReference type="Gramene" id="PRQ35572">
    <property type="protein sequence ID" value="PRQ35572"/>
    <property type="gene ID" value="RchiOBHm_Chr5g0081471"/>
</dbReference>
<accession>A0A2P6QN09</accession>
<dbReference type="GO" id="GO:0003964">
    <property type="term" value="F:RNA-directed DNA polymerase activity"/>
    <property type="evidence" value="ECO:0007669"/>
    <property type="project" value="UniProtKB-KW"/>
</dbReference>
<feature type="region of interest" description="Disordered" evidence="2">
    <location>
        <begin position="20"/>
        <end position="68"/>
    </location>
</feature>
<dbReference type="PANTHER" id="PTHR47592">
    <property type="entry name" value="PBF68 PROTEIN"/>
    <property type="match status" value="1"/>
</dbReference>
<dbReference type="EC" id="2.7.7.49" evidence="4"/>
<evidence type="ECO:0000313" key="4">
    <source>
        <dbReference type="EMBL" id="PRQ35572.1"/>
    </source>
</evidence>
<keyword evidence="5" id="KW-1185">Reference proteome</keyword>
<dbReference type="Gene3D" id="4.10.60.10">
    <property type="entry name" value="Zinc finger, CCHC-type"/>
    <property type="match status" value="1"/>
</dbReference>
<keyword evidence="1" id="KW-0862">Zinc</keyword>
<dbReference type="EMBL" id="PDCK01000043">
    <property type="protein sequence ID" value="PRQ35572.1"/>
    <property type="molecule type" value="Genomic_DNA"/>
</dbReference>
<keyword evidence="4" id="KW-0695">RNA-directed DNA polymerase</keyword>
<dbReference type="InterPro" id="IPR036875">
    <property type="entry name" value="Znf_CCHC_sf"/>
</dbReference>
<sequence length="196" mass="22688">MRHKQNEISLETLTTRIRVEEEARGQDVLMQDTNNDTSKPKKKNMKKVGKPHQQNKGKPSYVNKNQYPPSENKQQYACCYVCGKSGHIARNCNYRKREAIPQAHVTEEPYVAMITDVNMVQSVEGWWADCGANRHICYDKDWFKKYTPFKEPKTVMLGDSHTTHVLGTGEVELKFTSDRMLTLKDVLHTPSMRKKI</sequence>
<feature type="domain" description="CCHC-type" evidence="3">
    <location>
        <begin position="79"/>
        <end position="92"/>
    </location>
</feature>
<dbReference type="GO" id="GO:0003676">
    <property type="term" value="F:nucleic acid binding"/>
    <property type="evidence" value="ECO:0007669"/>
    <property type="project" value="InterPro"/>
</dbReference>
<dbReference type="GO" id="GO:0008270">
    <property type="term" value="F:zinc ion binding"/>
    <property type="evidence" value="ECO:0007669"/>
    <property type="project" value="UniProtKB-KW"/>
</dbReference>
<comment type="caution">
    <text evidence="4">The sequence shown here is derived from an EMBL/GenBank/DDBJ whole genome shotgun (WGS) entry which is preliminary data.</text>
</comment>
<dbReference type="SUPFAM" id="SSF57756">
    <property type="entry name" value="Retrovirus zinc finger-like domains"/>
    <property type="match status" value="1"/>
</dbReference>
<dbReference type="AlphaFoldDB" id="A0A2P6QN09"/>
<organism evidence="4 5">
    <name type="scientific">Rosa chinensis</name>
    <name type="common">China rose</name>
    <dbReference type="NCBI Taxonomy" id="74649"/>
    <lineage>
        <taxon>Eukaryota</taxon>
        <taxon>Viridiplantae</taxon>
        <taxon>Streptophyta</taxon>
        <taxon>Embryophyta</taxon>
        <taxon>Tracheophyta</taxon>
        <taxon>Spermatophyta</taxon>
        <taxon>Magnoliopsida</taxon>
        <taxon>eudicotyledons</taxon>
        <taxon>Gunneridae</taxon>
        <taxon>Pentapetalae</taxon>
        <taxon>rosids</taxon>
        <taxon>fabids</taxon>
        <taxon>Rosales</taxon>
        <taxon>Rosaceae</taxon>
        <taxon>Rosoideae</taxon>
        <taxon>Rosoideae incertae sedis</taxon>
        <taxon>Rosa</taxon>
    </lineage>
</organism>
<evidence type="ECO:0000256" key="1">
    <source>
        <dbReference type="PROSITE-ProRule" id="PRU00047"/>
    </source>
</evidence>
<name>A0A2P6QN09_ROSCH</name>
<evidence type="ECO:0000256" key="2">
    <source>
        <dbReference type="SAM" id="MobiDB-lite"/>
    </source>
</evidence>
<dbReference type="OMA" id="ANRHICY"/>
<feature type="compositionally biased region" description="Polar residues" evidence="2">
    <location>
        <begin position="56"/>
        <end position="68"/>
    </location>
</feature>
<keyword evidence="1" id="KW-0479">Metal-binding</keyword>
<gene>
    <name evidence="4" type="ORF">RchiOBHm_Chr5g0081471</name>
</gene>
<reference evidence="4 5" key="1">
    <citation type="journal article" date="2018" name="Nat. Genet.">
        <title>The Rosa genome provides new insights in the design of modern roses.</title>
        <authorList>
            <person name="Bendahmane M."/>
        </authorList>
    </citation>
    <scope>NUCLEOTIDE SEQUENCE [LARGE SCALE GENOMIC DNA]</scope>
    <source>
        <strain evidence="5">cv. Old Blush</strain>
    </source>
</reference>
<dbReference type="PROSITE" id="PS50158">
    <property type="entry name" value="ZF_CCHC"/>
    <property type="match status" value="1"/>
</dbReference>